<dbReference type="GO" id="GO:0005634">
    <property type="term" value="C:nucleus"/>
    <property type="evidence" value="ECO:0007669"/>
    <property type="project" value="UniProtKB-SubCell"/>
</dbReference>
<keyword evidence="7" id="KW-0862">Zinc</keyword>
<feature type="region of interest" description="Disordered" evidence="11">
    <location>
        <begin position="174"/>
        <end position="224"/>
    </location>
</feature>
<keyword evidence="9" id="KW-0539">Nucleus</keyword>
<proteinExistence type="inferred from homology"/>
<feature type="compositionally biased region" description="Basic residues" evidence="11">
    <location>
        <begin position="821"/>
        <end position="830"/>
    </location>
</feature>
<evidence type="ECO:0000256" key="6">
    <source>
        <dbReference type="ARBA" id="ARBA00022771"/>
    </source>
</evidence>
<evidence type="ECO:0000259" key="12">
    <source>
        <dbReference type="PROSITE" id="PS50157"/>
    </source>
</evidence>
<keyword evidence="5" id="KW-0677">Repeat</keyword>
<comment type="subcellular location">
    <subcellularLocation>
        <location evidence="1">Nucleus</location>
    </subcellularLocation>
</comment>
<reference evidence="13" key="1">
    <citation type="submission" date="2019-08" db="EMBL/GenBank/DDBJ databases">
        <title>The improved chromosome-level genome for the pearl oyster Pinctada fucata martensii using PacBio sequencing and Hi-C.</title>
        <authorList>
            <person name="Zheng Z."/>
        </authorList>
    </citation>
    <scope>NUCLEOTIDE SEQUENCE</scope>
    <source>
        <strain evidence="13">ZZ-2019</strain>
        <tissue evidence="13">Adductor muscle</tissue>
    </source>
</reference>
<feature type="domain" description="C2H2-type" evidence="12">
    <location>
        <begin position="412"/>
        <end position="439"/>
    </location>
</feature>
<gene>
    <name evidence="13" type="ORF">FSP39_021977</name>
</gene>
<feature type="compositionally biased region" description="Acidic residues" evidence="11">
    <location>
        <begin position="853"/>
        <end position="864"/>
    </location>
</feature>
<feature type="compositionally biased region" description="Low complexity" evidence="11">
    <location>
        <begin position="246"/>
        <end position="260"/>
    </location>
</feature>
<keyword evidence="14" id="KW-1185">Reference proteome</keyword>
<dbReference type="GO" id="GO:0000977">
    <property type="term" value="F:RNA polymerase II transcription regulatory region sequence-specific DNA binding"/>
    <property type="evidence" value="ECO:0007669"/>
    <property type="project" value="UniProtKB-ARBA"/>
</dbReference>
<accession>A0AA88Y3K5</accession>
<dbReference type="GO" id="GO:0000122">
    <property type="term" value="P:negative regulation of transcription by RNA polymerase II"/>
    <property type="evidence" value="ECO:0007669"/>
    <property type="project" value="UniProtKB-ARBA"/>
</dbReference>
<evidence type="ECO:0000256" key="7">
    <source>
        <dbReference type="ARBA" id="ARBA00022833"/>
    </source>
</evidence>
<dbReference type="SUPFAM" id="SSF57667">
    <property type="entry name" value="beta-beta-alpha zinc fingers"/>
    <property type="match status" value="3"/>
</dbReference>
<feature type="compositionally biased region" description="Basic and acidic residues" evidence="11">
    <location>
        <begin position="788"/>
        <end position="797"/>
    </location>
</feature>
<dbReference type="SMART" id="SM00355">
    <property type="entry name" value="ZnF_C2H2"/>
    <property type="match status" value="9"/>
</dbReference>
<dbReference type="EMBL" id="VSWD01000011">
    <property type="protein sequence ID" value="KAK3088653.1"/>
    <property type="molecule type" value="Genomic_DNA"/>
</dbReference>
<feature type="region of interest" description="Disordered" evidence="11">
    <location>
        <begin position="670"/>
        <end position="697"/>
    </location>
</feature>
<organism evidence="13 14">
    <name type="scientific">Pinctada imbricata</name>
    <name type="common">Atlantic pearl-oyster</name>
    <name type="synonym">Pinctada martensii</name>
    <dbReference type="NCBI Taxonomy" id="66713"/>
    <lineage>
        <taxon>Eukaryota</taxon>
        <taxon>Metazoa</taxon>
        <taxon>Spiralia</taxon>
        <taxon>Lophotrochozoa</taxon>
        <taxon>Mollusca</taxon>
        <taxon>Bivalvia</taxon>
        <taxon>Autobranchia</taxon>
        <taxon>Pteriomorphia</taxon>
        <taxon>Pterioida</taxon>
        <taxon>Pterioidea</taxon>
        <taxon>Pteriidae</taxon>
        <taxon>Pinctada</taxon>
    </lineage>
</organism>
<feature type="region of interest" description="Disordered" evidence="11">
    <location>
        <begin position="985"/>
        <end position="1010"/>
    </location>
</feature>
<dbReference type="Pfam" id="PF00096">
    <property type="entry name" value="zf-C2H2"/>
    <property type="match status" value="1"/>
</dbReference>
<dbReference type="GO" id="GO:0008270">
    <property type="term" value="F:zinc ion binding"/>
    <property type="evidence" value="ECO:0007669"/>
    <property type="project" value="UniProtKB-KW"/>
</dbReference>
<feature type="compositionally biased region" description="Polar residues" evidence="11">
    <location>
        <begin position="174"/>
        <end position="188"/>
    </location>
</feature>
<feature type="compositionally biased region" description="Basic and acidic residues" evidence="11">
    <location>
        <begin position="128"/>
        <end position="150"/>
    </location>
</feature>
<dbReference type="Proteomes" id="UP001186944">
    <property type="component" value="Unassembled WGS sequence"/>
</dbReference>
<keyword evidence="6 10" id="KW-0863">Zinc-finger</keyword>
<feature type="domain" description="C2H2-type" evidence="12">
    <location>
        <begin position="355"/>
        <end position="382"/>
    </location>
</feature>
<feature type="compositionally biased region" description="Basic and acidic residues" evidence="11">
    <location>
        <begin position="685"/>
        <end position="697"/>
    </location>
</feature>
<sequence length="1090" mass="123006">MPYFYWHCPDSGVFYRFIVPQSPRSGEEKTEDEPTSGRVDLGQDNALHQKSFLGVAAAEARRDQIANEIIAVNQQRHPVAAIKRTDPVSPTVADAVDNVLNRSGSPTKSEKNTIPDNLQNQDRFAYPGEEKIELRRHPSNDDLKAREESSKPNLGFPFQGNFDLNSLRESFGNYNKSEESANSNQNGRHSPREANPFLPQSHRSLPGVHPNFGRSLSHSEGSVPEDIKNISSLQRSPSLGASFHDNNSSSSESSFYNTSSTPGKFTSYTTDPTTGIVKYLPNKEGIFFCHLCSFSGTTRKDFEDHMTCHFEHICPHCDYKSRTEGRLKRHIKDFHTDDPPEGFGSKRNMGRPKVFRCKQCNFETTEKTLFWQHAKTHIKEEKLLQCPRCEFVTEYKHHLEYHLRNHFGSKPFKCNKCNYSCVNKSMLNSHMKSHTNVYQYRCADCTYATKYCHSLKLHLRKYNHKPATVLNNDGSLPQGVDAEASGLSLLQKRGPPRGPRGPRKDKFDPFGGQFPTMLQGLPAMPGFNGGMMPPFWPLMRQYPNGMPAAPPPLVPSSLNSPFPHLSPHAKLNPTSPMPFGLGLGGSNVPLKCNFCSFSAESKQELYRHVMKVHAAENQDLFSIFGISSEALLEEQNRRLAFLKQQMSPVSNPDKPNQYSPGLHVKTEFGVTETSKPSPHSWPHQSPEEPGKNHMENRGVSRYSLPEMSSYQPYLNGGTSPREADAPEGEDIIKQMMNKFGSGPPLERSPNAHTISETARSELTSSFRATHRESPLDLTKPQNLSPEETESRKRKMEEFMGQEMEVTSSGENSVSDLQVQSPRKRSRKGKAFKLDRLCLQLQEKQSDSPMNSENGDESDDFDENDDLHIDPTAEDDTNDVQDGTGSESLHGDENGNEEKEDKEMERDFAENNSEVDVTDNDKPNVVPDDDGEEKVPEKDETYDPSLEQVDPEEFIADINKRKQELPQAVRRGTELAWKILQDTNPGINIPAPENQPANDNLPTNDSPPTHKLLPRPSDFVALAASTPIRNDFPQNWKYECPYCAIAFKDCVIYTMHMGYHGYRDPFKCNMCGYQSRDKVEFFLHIAREAHN</sequence>
<dbReference type="PROSITE" id="PS50157">
    <property type="entry name" value="ZINC_FINGER_C2H2_2"/>
    <property type="match status" value="6"/>
</dbReference>
<dbReference type="PANTHER" id="PTHR24403:SF109">
    <property type="entry name" value="ZINC FINGER PROTEIN 845-LIKE"/>
    <property type="match status" value="1"/>
</dbReference>
<feature type="domain" description="C2H2-type" evidence="12">
    <location>
        <begin position="1037"/>
        <end position="1064"/>
    </location>
</feature>
<evidence type="ECO:0000256" key="3">
    <source>
        <dbReference type="ARBA" id="ARBA00022473"/>
    </source>
</evidence>
<feature type="region of interest" description="Disordered" evidence="11">
    <location>
        <begin position="236"/>
        <end position="262"/>
    </location>
</feature>
<name>A0AA88Y3K5_PINIB</name>
<dbReference type="FunFam" id="3.30.160.60:FF:001301">
    <property type="entry name" value="Blast:Protein hunchback"/>
    <property type="match status" value="1"/>
</dbReference>
<dbReference type="InterPro" id="IPR013087">
    <property type="entry name" value="Znf_C2H2_type"/>
</dbReference>
<dbReference type="Gene3D" id="3.30.160.60">
    <property type="entry name" value="Classic Zinc Finger"/>
    <property type="match status" value="4"/>
</dbReference>
<dbReference type="InterPro" id="IPR050688">
    <property type="entry name" value="Zinc_finger/UBP_domain"/>
</dbReference>
<evidence type="ECO:0000313" key="13">
    <source>
        <dbReference type="EMBL" id="KAK3088653.1"/>
    </source>
</evidence>
<dbReference type="InterPro" id="IPR036236">
    <property type="entry name" value="Znf_C2H2_sf"/>
</dbReference>
<evidence type="ECO:0000256" key="10">
    <source>
        <dbReference type="PROSITE-ProRule" id="PRU00042"/>
    </source>
</evidence>
<evidence type="ECO:0000256" key="2">
    <source>
        <dbReference type="ARBA" id="ARBA00007746"/>
    </source>
</evidence>
<feature type="compositionally biased region" description="Polar residues" evidence="11">
    <location>
        <begin position="994"/>
        <end position="1006"/>
    </location>
</feature>
<feature type="compositionally biased region" description="Polar residues" evidence="11">
    <location>
        <begin position="804"/>
        <end position="820"/>
    </location>
</feature>
<feature type="region of interest" description="Disordered" evidence="11">
    <location>
        <begin position="764"/>
        <end position="947"/>
    </location>
</feature>
<evidence type="ECO:0000256" key="8">
    <source>
        <dbReference type="ARBA" id="ARBA00023125"/>
    </source>
</evidence>
<protein>
    <recommendedName>
        <fullName evidence="12">C2H2-type domain-containing protein</fullName>
    </recommendedName>
</protein>
<evidence type="ECO:0000256" key="9">
    <source>
        <dbReference type="ARBA" id="ARBA00023242"/>
    </source>
</evidence>
<feature type="domain" description="C2H2-type" evidence="12">
    <location>
        <begin position="384"/>
        <end position="411"/>
    </location>
</feature>
<dbReference type="PROSITE" id="PS00028">
    <property type="entry name" value="ZINC_FINGER_C2H2_1"/>
    <property type="match status" value="2"/>
</dbReference>
<keyword evidence="4" id="KW-0479">Metal-binding</keyword>
<feature type="region of interest" description="Disordered" evidence="11">
    <location>
        <begin position="99"/>
        <end position="161"/>
    </location>
</feature>
<comment type="similarity">
    <text evidence="2">Belongs to the hunchback C2H2-type zinc-finger protein family.</text>
</comment>
<feature type="domain" description="C2H2-type" evidence="12">
    <location>
        <begin position="590"/>
        <end position="618"/>
    </location>
</feature>
<feature type="domain" description="C2H2-type" evidence="12">
    <location>
        <begin position="312"/>
        <end position="340"/>
    </location>
</feature>
<feature type="compositionally biased region" description="Basic and acidic residues" evidence="11">
    <location>
        <begin position="888"/>
        <end position="908"/>
    </location>
</feature>
<dbReference type="GO" id="GO:0045944">
    <property type="term" value="P:positive regulation of transcription by RNA polymerase II"/>
    <property type="evidence" value="ECO:0007669"/>
    <property type="project" value="TreeGrafter"/>
</dbReference>
<evidence type="ECO:0000256" key="1">
    <source>
        <dbReference type="ARBA" id="ARBA00004123"/>
    </source>
</evidence>
<dbReference type="PANTHER" id="PTHR24403">
    <property type="entry name" value="ZINC FINGER PROTEIN"/>
    <property type="match status" value="1"/>
</dbReference>
<evidence type="ECO:0000256" key="4">
    <source>
        <dbReference type="ARBA" id="ARBA00022723"/>
    </source>
</evidence>
<evidence type="ECO:0000256" key="5">
    <source>
        <dbReference type="ARBA" id="ARBA00022737"/>
    </source>
</evidence>
<keyword evidence="3" id="KW-0217">Developmental protein</keyword>
<dbReference type="GO" id="GO:0040034">
    <property type="term" value="P:regulation of development, heterochronic"/>
    <property type="evidence" value="ECO:0007669"/>
    <property type="project" value="UniProtKB-ARBA"/>
</dbReference>
<comment type="caution">
    <text evidence="13">The sequence shown here is derived from an EMBL/GenBank/DDBJ whole genome shotgun (WGS) entry which is preliminary data.</text>
</comment>
<dbReference type="AlphaFoldDB" id="A0AA88Y3K5"/>
<dbReference type="FunFam" id="3.30.160.60:FF:002883">
    <property type="entry name" value="Hunchback-like protein"/>
    <property type="match status" value="1"/>
</dbReference>
<evidence type="ECO:0000256" key="11">
    <source>
        <dbReference type="SAM" id="MobiDB-lite"/>
    </source>
</evidence>
<evidence type="ECO:0000313" key="14">
    <source>
        <dbReference type="Proteomes" id="UP001186944"/>
    </source>
</evidence>
<keyword evidence="8" id="KW-0238">DNA-binding</keyword>